<organism evidence="2 3">
    <name type="scientific">Chitinophaga skermanii</name>
    <dbReference type="NCBI Taxonomy" id="331697"/>
    <lineage>
        <taxon>Bacteria</taxon>
        <taxon>Pseudomonadati</taxon>
        <taxon>Bacteroidota</taxon>
        <taxon>Chitinophagia</taxon>
        <taxon>Chitinophagales</taxon>
        <taxon>Chitinophagaceae</taxon>
        <taxon>Chitinophaga</taxon>
    </lineage>
</organism>
<evidence type="ECO:0000313" key="3">
    <source>
        <dbReference type="Proteomes" id="UP000249547"/>
    </source>
</evidence>
<dbReference type="Proteomes" id="UP000249547">
    <property type="component" value="Unassembled WGS sequence"/>
</dbReference>
<proteinExistence type="predicted"/>
<sequence>MKKFLLLAVLVISSQLVHAKSQSNGDLISFVNGAVPAIRATPIVVEVIFSSAITLLPGLPVQVKNITKNTTYNTSLVVVSATALVATINNFYADAGDLVQAKLSLVGGVVDIGLSAPQAVTTTDISDEFLLIEILPL</sequence>
<feature type="chain" id="PRO_5016327683" evidence="1">
    <location>
        <begin position="20"/>
        <end position="137"/>
    </location>
</feature>
<keyword evidence="3" id="KW-1185">Reference proteome</keyword>
<dbReference type="AlphaFoldDB" id="A0A327R2S6"/>
<reference evidence="2 3" key="1">
    <citation type="submission" date="2018-06" db="EMBL/GenBank/DDBJ databases">
        <title>Genomic Encyclopedia of Archaeal and Bacterial Type Strains, Phase II (KMG-II): from individual species to whole genera.</title>
        <authorList>
            <person name="Goeker M."/>
        </authorList>
    </citation>
    <scope>NUCLEOTIDE SEQUENCE [LARGE SCALE GENOMIC DNA]</scope>
    <source>
        <strain evidence="2 3">DSM 23857</strain>
    </source>
</reference>
<accession>A0A327R2S6</accession>
<evidence type="ECO:0000256" key="1">
    <source>
        <dbReference type="SAM" id="SignalP"/>
    </source>
</evidence>
<gene>
    <name evidence="2" type="ORF">LX64_00747</name>
</gene>
<keyword evidence="1" id="KW-0732">Signal</keyword>
<dbReference type="EMBL" id="QLLL01000001">
    <property type="protein sequence ID" value="RAJ11139.1"/>
    <property type="molecule type" value="Genomic_DNA"/>
</dbReference>
<dbReference type="RefSeq" id="WP_111596235.1">
    <property type="nucleotide sequence ID" value="NZ_QLLL01000001.1"/>
</dbReference>
<name>A0A327R2S6_9BACT</name>
<feature type="signal peptide" evidence="1">
    <location>
        <begin position="1"/>
        <end position="19"/>
    </location>
</feature>
<comment type="caution">
    <text evidence="2">The sequence shown here is derived from an EMBL/GenBank/DDBJ whole genome shotgun (WGS) entry which is preliminary data.</text>
</comment>
<protein>
    <submittedName>
        <fullName evidence="2">Uncharacterized protein</fullName>
    </submittedName>
</protein>
<evidence type="ECO:0000313" key="2">
    <source>
        <dbReference type="EMBL" id="RAJ11139.1"/>
    </source>
</evidence>